<feature type="region of interest" description="Disordered" evidence="1">
    <location>
        <begin position="1"/>
        <end position="161"/>
    </location>
</feature>
<dbReference type="Proteomes" id="UP001432027">
    <property type="component" value="Unassembled WGS sequence"/>
</dbReference>
<evidence type="ECO:0000256" key="1">
    <source>
        <dbReference type="SAM" id="MobiDB-lite"/>
    </source>
</evidence>
<feature type="compositionally biased region" description="Basic and acidic residues" evidence="1">
    <location>
        <begin position="147"/>
        <end position="157"/>
    </location>
</feature>
<comment type="caution">
    <text evidence="2">The sequence shown here is derived from an EMBL/GenBank/DDBJ whole genome shotgun (WGS) entry which is preliminary data.</text>
</comment>
<keyword evidence="3" id="KW-1185">Reference proteome</keyword>
<feature type="compositionally biased region" description="Gly residues" evidence="1">
    <location>
        <begin position="1"/>
        <end position="45"/>
    </location>
</feature>
<evidence type="ECO:0000313" key="3">
    <source>
        <dbReference type="Proteomes" id="UP001432027"/>
    </source>
</evidence>
<gene>
    <name evidence="2" type="ORF">PENTCL1PPCAC_25474</name>
</gene>
<feature type="region of interest" description="Disordered" evidence="1">
    <location>
        <begin position="1298"/>
        <end position="1333"/>
    </location>
</feature>
<reference evidence="2" key="1">
    <citation type="submission" date="2023-10" db="EMBL/GenBank/DDBJ databases">
        <title>Genome assembly of Pristionchus species.</title>
        <authorList>
            <person name="Yoshida K."/>
            <person name="Sommer R.J."/>
        </authorList>
    </citation>
    <scope>NUCLEOTIDE SEQUENCE</scope>
    <source>
        <strain evidence="2">RS0144</strain>
    </source>
</reference>
<proteinExistence type="predicted"/>
<feature type="compositionally biased region" description="Polar residues" evidence="1">
    <location>
        <begin position="69"/>
        <end position="81"/>
    </location>
</feature>
<dbReference type="EMBL" id="BTSX01000006">
    <property type="protein sequence ID" value="GMT03300.1"/>
    <property type="molecule type" value="Genomic_DNA"/>
</dbReference>
<organism evidence="2 3">
    <name type="scientific">Pristionchus entomophagus</name>
    <dbReference type="NCBI Taxonomy" id="358040"/>
    <lineage>
        <taxon>Eukaryota</taxon>
        <taxon>Metazoa</taxon>
        <taxon>Ecdysozoa</taxon>
        <taxon>Nematoda</taxon>
        <taxon>Chromadorea</taxon>
        <taxon>Rhabditida</taxon>
        <taxon>Rhabditina</taxon>
        <taxon>Diplogasteromorpha</taxon>
        <taxon>Diplogasteroidea</taxon>
        <taxon>Neodiplogasteridae</taxon>
        <taxon>Pristionchus</taxon>
    </lineage>
</organism>
<evidence type="ECO:0000313" key="2">
    <source>
        <dbReference type="EMBL" id="GMT03300.1"/>
    </source>
</evidence>
<protein>
    <submittedName>
        <fullName evidence="2">Uncharacterized protein</fullName>
    </submittedName>
</protein>
<accession>A0AAV5UAS1</accession>
<feature type="compositionally biased region" description="Polar residues" evidence="1">
    <location>
        <begin position="1306"/>
        <end position="1322"/>
    </location>
</feature>
<sequence>GPGSGGGGPGSGGGGPGSGGGGPGSGSCGPGSGGGGPGSGDGGPSGSEEERFEDELPCGSGDAGKKRAQSGTTHSATQLLTISEEIRFERKLRKQLKKDEEERMNASRSSIIYKPDDKTVIDYGSSGSRPRTVNVGSGAGASSPANSDEKGESREDDPFLSSIYEEKKEKSMIKRVFKKGKETMSKIIGPEAEKKERLPTPLVQQIIVYSQEHNEYRFRRPESWPEIVNKRSKLIAVAGMKQSGRTTLLHALIYEYGYALTEDQAMASRIGVGVTMYVLENPGVIILDIADSMDCGGEEFERSTPLGSALLELFGYINCDHIVYNVPILNDDEDMTDGYLTSWIENRIRILFESSQVAGFFGASKISIVLRPGSPGTEGIERVEKVISDFISTITEDADLVKAQLMSIEGVQQTPSQGQQGPKEITSKQLRTIMHKVAAFRLPYLEPNALNSDIYEEALKPIHDRLVNDTAYHATADIKDADKYDGPRSIVEVMISVWNALQRADDIQKMFTTAATESGAARDKPDAAFEQLGKSMQSFLEEAQKMRGSFCNQPECEGLLDALKELDDDFKSQVEREKDWKEEDRDQFVFNRYTLSTACKIITAAREFPTLSNKELGLRIGLRGITCLLGHVRESRTVDAIALRFCLQDFAILPHLADSGVYLNYSDCWRFLWHAAECGYKITLAAFPTVDAAKEILKRVDEELTEEKRRIHLYASSFLVTMLEEKVDLSALSQRQVSSEADGKVITNERMRKLTLNLRVGLKKKTKTIIQKLRQKSLSDGTDQLLGQPRDWFDKWMVTDYKFKYDEMDSRHKNDCMQVAFEVASQVIACITASELVDSVGDWLTFNESTSSKLASEQLRVLAECAGHAASDDELFLGLCKSTTDKLIAMRKIIVDDDVNKHIEHVLLNLMHAEHRRKKATITVPEAEKPEEQLNRTTERRESKEGIQKEIQELDKIVQKSNRRDTVHDMDELKKRDLRKTRLARHGYIRLNCMESGLGEIAVKRLLAHEAQPLEFKHQSTLLNFVDAFVVAEEDEKHRKLYVEPIMRERGNIIRITSKLIADAAEKLNRTVEESESSNVAIALHIVVAGCSLYNELLQKFQWHNMDDFYDAAKIEKKSKVHRVLKEASETASAPSFVLIRDALSAVHHHLLARRSILRKANGGKEADTVNQTVVKAAISLLNASSTCGITLATVKAAMQRDEAGSAFVATLKDISEPAKQDILLGHTDLAKLKPNENEFHRMNILRAAYLIHLADNSSLTIARTVTLTVVEESIIGCGKVVDHEEYIKQEMKRIELKERQHEQQESGPTTESGVGRTSSVPSVPERRSMTSIQSSVSSTEVALAVDGVYLQVYPYRYRKSHGINYAECTELFGVGGACALRMLVLNPQNRDLIAKLIKHFAKCMEERTSLIRMKMTNETVSKIVYLKGALEALEATGHREDNENDEIVWIFNPSDVTNEHRDALDTFIDCHDLWTSQSSFVRLHSKFTQCSGTNAAGTDVLMSQCLPAEFFAENNDEFARISIRALLDSRSRGKSSVKTKYVLVRIQLRENRLVQAIFHDVSSEESVLAELRKHDPLVSSVEWITTSNKKGRTTDRVSEIGAFAIYGIAQY</sequence>
<feature type="compositionally biased region" description="Polar residues" evidence="1">
    <location>
        <begin position="125"/>
        <end position="135"/>
    </location>
</feature>
<name>A0AAV5UAS1_9BILA</name>
<feature type="region of interest" description="Disordered" evidence="1">
    <location>
        <begin position="927"/>
        <end position="946"/>
    </location>
</feature>
<feature type="non-terminal residue" evidence="2">
    <location>
        <position position="1"/>
    </location>
</feature>